<sequence>MTDITASAIDKTNPPTTTKSHSPQGTEIYPETETQRIERIKKLFDEFDYEKTGVLARNNIQRGLKKFRNHPARKKYASELLKRCDTSADGVVDFAEFKAFVEEKEKELWRLFVQIDRSHDMRLQPEELEVALKKAGEMIQVECIADSLVGLTDRSLTDS</sequence>
<comment type="caution">
    <text evidence="1">The sequence shown here is derived from an EMBL/GenBank/DDBJ whole genome shotgun (WGS) entry which is preliminary data.</text>
</comment>
<dbReference type="Proteomes" id="UP000789525">
    <property type="component" value="Unassembled WGS sequence"/>
</dbReference>
<reference evidence="1" key="1">
    <citation type="submission" date="2021-06" db="EMBL/GenBank/DDBJ databases">
        <authorList>
            <person name="Kallberg Y."/>
            <person name="Tangrot J."/>
            <person name="Rosling A."/>
        </authorList>
    </citation>
    <scope>NUCLEOTIDE SEQUENCE</scope>
    <source>
        <strain evidence="1">CL356</strain>
    </source>
</reference>
<evidence type="ECO:0000313" key="2">
    <source>
        <dbReference type="Proteomes" id="UP000789525"/>
    </source>
</evidence>
<accession>A0ACA9KM58</accession>
<proteinExistence type="predicted"/>
<gene>
    <name evidence="1" type="ORF">ACOLOM_LOCUS2023</name>
</gene>
<keyword evidence="2" id="KW-1185">Reference proteome</keyword>
<dbReference type="EMBL" id="CAJVPT010002498">
    <property type="protein sequence ID" value="CAG8482088.1"/>
    <property type="molecule type" value="Genomic_DNA"/>
</dbReference>
<evidence type="ECO:0000313" key="1">
    <source>
        <dbReference type="EMBL" id="CAG8482088.1"/>
    </source>
</evidence>
<organism evidence="1 2">
    <name type="scientific">Acaulospora colombiana</name>
    <dbReference type="NCBI Taxonomy" id="27376"/>
    <lineage>
        <taxon>Eukaryota</taxon>
        <taxon>Fungi</taxon>
        <taxon>Fungi incertae sedis</taxon>
        <taxon>Mucoromycota</taxon>
        <taxon>Glomeromycotina</taxon>
        <taxon>Glomeromycetes</taxon>
        <taxon>Diversisporales</taxon>
        <taxon>Acaulosporaceae</taxon>
        <taxon>Acaulospora</taxon>
    </lineage>
</organism>
<name>A0ACA9KM58_9GLOM</name>
<protein>
    <submittedName>
        <fullName evidence="1">11990_t:CDS:1</fullName>
    </submittedName>
</protein>